<feature type="compositionally biased region" description="Polar residues" evidence="4">
    <location>
        <begin position="333"/>
        <end position="343"/>
    </location>
</feature>
<dbReference type="Ensembl" id="ENSGEVT00005008619.1">
    <property type="protein sequence ID" value="ENSGEVP00005008218.1"/>
    <property type="gene ID" value="ENSGEVG00005005914.1"/>
</dbReference>
<sequence>MLDQLDTPLSPSALRWWISGQEDSLRFVLAHGCGFNPVESRLCTAAAACGKGSSANVSSPARIRQEQSRGFAWPHKVLPTANQSVQTCCLLCHRERKDWGGPSHNGLVSPGERLPPDFVPTLVQNLLGEMPLWICQSCRKSVEEEERRAIQEQALAVSLSHTSCKSQSCGSGSHSSSSSSSSSSSCHGNSGDWDPSSFLSAHKLSGLWNSQHANGATQGSPLGGPPAALGDKHPSLPLAPECIGQAPAAAPGLKACPYSHAVPPASSGAAPGSPLPTSLDFCKTLPKQFKSMCRRPTPPGEAFHSLDHHRHPDLAAPPNSPTGLPSQPPALISTKQSPAHPNTSPQAALAPAPSPHTAAAESPSAGTLSHSQASCKSPHLSPANVPLLKMPPPLSGCAHPCNGHCSGSLVPPAAPHQLPSTNRDPVCKGHKFPNGTSCHPPQSCEADEGLGEDEDSSSERSSCTSSSTNQKDGKFCDCCYCEFFGHNAPPAAPTSRNYAEIREKLRSRLTKRKEELPQKLGHSSSSGELAVDHRDVDELLDYINSSEPKPLNSAKAAKRARHKQKKKEKEKAQLEAEAQKRVARGPLAGQDRELTEEKLLEWPQLELERVNSFLSSRLQEIKNTIKDSIRASFSVYDLNLDVADFPKKAAVLEQKTLLSHLNGSSGLQEIDLDLSPLSLGSPKNHMLLRSELGPRWGEGSGEGLPQAENGVVKRLSAVPNLSRMIWVQSPQPTDCARESGGPGLECKEVAPAKGPEQQEQAPGGGRQRRNKRQSCQAKKGECTAVPSAQAGLERPSSKGLGLGAKHPSKPGGVPSLQRASGCVEPPESTKGQGWGCGGSRPEKERSSEWKGRRGEGKAEQPELMQPPPPAAGDWQPPHPTTLGSSPQPKGKSRKSRSRMEKSNTSIDDVFLPKDVDGVEMDETDREVEYFKRFCLDSAKQTRQKVAVNWTNFTLKKTTSSAAQ</sequence>
<feature type="compositionally biased region" description="Low complexity" evidence="4">
    <location>
        <begin position="459"/>
        <end position="468"/>
    </location>
</feature>
<dbReference type="InterPro" id="IPR031802">
    <property type="entry name" value="FAM193_C"/>
</dbReference>
<evidence type="ECO:0000313" key="7">
    <source>
        <dbReference type="Proteomes" id="UP000694390"/>
    </source>
</evidence>
<protein>
    <submittedName>
        <fullName evidence="6">Family with sequence similarity 193 member B</fullName>
    </submittedName>
</protein>
<dbReference type="GO" id="GO:0005730">
    <property type="term" value="C:nucleolus"/>
    <property type="evidence" value="ECO:0007669"/>
    <property type="project" value="Ensembl"/>
</dbReference>
<feature type="compositionally biased region" description="Basic residues" evidence="4">
    <location>
        <begin position="556"/>
        <end position="566"/>
    </location>
</feature>
<evidence type="ECO:0000256" key="1">
    <source>
        <dbReference type="ARBA" id="ARBA00009689"/>
    </source>
</evidence>
<proteinExistence type="inferred from homology"/>
<dbReference type="Proteomes" id="UP000694390">
    <property type="component" value="Unassembled WGS sequence"/>
</dbReference>
<feature type="region of interest" description="Disordered" evidence="4">
    <location>
        <begin position="437"/>
        <end position="471"/>
    </location>
</feature>
<evidence type="ECO:0000256" key="3">
    <source>
        <dbReference type="ARBA" id="ARBA00023054"/>
    </source>
</evidence>
<reference evidence="6" key="1">
    <citation type="submission" date="2025-08" db="UniProtKB">
        <authorList>
            <consortium name="Ensembl"/>
        </authorList>
    </citation>
    <scope>IDENTIFICATION</scope>
</reference>
<feature type="compositionally biased region" description="Polar residues" evidence="4">
    <location>
        <begin position="210"/>
        <end position="220"/>
    </location>
</feature>
<organism evidence="6 7">
    <name type="scientific">Gopherus evgoodei</name>
    <name type="common">Goodes thornscrub tortoise</name>
    <dbReference type="NCBI Taxonomy" id="1825980"/>
    <lineage>
        <taxon>Eukaryota</taxon>
        <taxon>Metazoa</taxon>
        <taxon>Chordata</taxon>
        <taxon>Craniata</taxon>
        <taxon>Vertebrata</taxon>
        <taxon>Euteleostomi</taxon>
        <taxon>Archelosauria</taxon>
        <taxon>Testudinata</taxon>
        <taxon>Testudines</taxon>
        <taxon>Cryptodira</taxon>
        <taxon>Durocryptodira</taxon>
        <taxon>Testudinoidea</taxon>
        <taxon>Testudinidae</taxon>
        <taxon>Gopherus</taxon>
    </lineage>
</organism>
<evidence type="ECO:0000256" key="4">
    <source>
        <dbReference type="SAM" id="MobiDB-lite"/>
    </source>
</evidence>
<dbReference type="Pfam" id="PF15914">
    <property type="entry name" value="FAM193_C"/>
    <property type="match status" value="1"/>
</dbReference>
<evidence type="ECO:0000259" key="5">
    <source>
        <dbReference type="Pfam" id="PF15914"/>
    </source>
</evidence>
<keyword evidence="2" id="KW-0597">Phosphoprotein</keyword>
<feature type="compositionally biased region" description="Basic and acidic residues" evidence="4">
    <location>
        <begin position="567"/>
        <end position="580"/>
    </location>
</feature>
<dbReference type="GeneTree" id="ENSGT00390000000973"/>
<feature type="region of interest" description="Disordered" evidence="4">
    <location>
        <begin position="210"/>
        <end position="234"/>
    </location>
</feature>
<keyword evidence="3" id="KW-0175">Coiled coil</keyword>
<dbReference type="InterPro" id="IPR029717">
    <property type="entry name" value="FAM193"/>
</dbReference>
<dbReference type="AlphaFoldDB" id="A0A8C4VZA8"/>
<evidence type="ECO:0000313" key="6">
    <source>
        <dbReference type="Ensembl" id="ENSGEVP00005008218.1"/>
    </source>
</evidence>
<feature type="compositionally biased region" description="Basic and acidic residues" evidence="4">
    <location>
        <begin position="840"/>
        <end position="860"/>
    </location>
</feature>
<evidence type="ECO:0000256" key="2">
    <source>
        <dbReference type="ARBA" id="ARBA00022553"/>
    </source>
</evidence>
<feature type="compositionally biased region" description="Acidic residues" evidence="4">
    <location>
        <begin position="445"/>
        <end position="456"/>
    </location>
</feature>
<accession>A0A8C4VZA8</accession>
<feature type="compositionally biased region" description="Polar residues" evidence="4">
    <location>
        <begin position="364"/>
        <end position="375"/>
    </location>
</feature>
<comment type="similarity">
    <text evidence="1">Belongs to the FAM193 family.</text>
</comment>
<gene>
    <name evidence="6" type="primary">FAM193B</name>
</gene>
<feature type="compositionally biased region" description="Basic and acidic residues" evidence="4">
    <location>
        <begin position="304"/>
        <end position="313"/>
    </location>
</feature>
<keyword evidence="7" id="KW-1185">Reference proteome</keyword>
<feature type="region of interest" description="Disordered" evidence="4">
    <location>
        <begin position="511"/>
        <end position="531"/>
    </location>
</feature>
<dbReference type="GO" id="GO:0005737">
    <property type="term" value="C:cytoplasm"/>
    <property type="evidence" value="ECO:0007669"/>
    <property type="project" value="Ensembl"/>
</dbReference>
<reference evidence="6" key="2">
    <citation type="submission" date="2025-09" db="UniProtKB">
        <authorList>
            <consortium name="Ensembl"/>
        </authorList>
    </citation>
    <scope>IDENTIFICATION</scope>
</reference>
<feature type="region of interest" description="Disordered" evidence="4">
    <location>
        <begin position="729"/>
        <end position="909"/>
    </location>
</feature>
<dbReference type="OrthoDB" id="10044608at2759"/>
<feature type="region of interest" description="Disordered" evidence="4">
    <location>
        <begin position="292"/>
        <end position="378"/>
    </location>
</feature>
<dbReference type="PANTHER" id="PTHR15109">
    <property type="entry name" value="AGAP004327-PA"/>
    <property type="match status" value="1"/>
</dbReference>
<feature type="region of interest" description="Disordered" evidence="4">
    <location>
        <begin position="543"/>
        <end position="587"/>
    </location>
</feature>
<name>A0A8C4VZA8_9SAUR</name>
<feature type="domain" description="FAM193 C-terminal" evidence="5">
    <location>
        <begin position="907"/>
        <end position="960"/>
    </location>
</feature>
<dbReference type="PANTHER" id="PTHR15109:SF3">
    <property type="entry name" value="PROTEIN FAM193B"/>
    <property type="match status" value="1"/>
</dbReference>
<dbReference type="GO" id="GO:0016607">
    <property type="term" value="C:nuclear speck"/>
    <property type="evidence" value="ECO:0007669"/>
    <property type="project" value="Ensembl"/>
</dbReference>